<name>A0A1B8QAJ7_9GAMM</name>
<feature type="region of interest" description="Disordered" evidence="1">
    <location>
        <begin position="544"/>
        <end position="607"/>
    </location>
</feature>
<evidence type="ECO:0008006" key="7">
    <source>
        <dbReference type="Google" id="ProtNLM"/>
    </source>
</evidence>
<dbReference type="Pfam" id="PF18818">
    <property type="entry name" value="MPTase-PolyVal"/>
    <property type="match status" value="1"/>
</dbReference>
<dbReference type="InterPro" id="IPR041459">
    <property type="entry name" value="MPTase-PolyVal"/>
</dbReference>
<evidence type="ECO:0000259" key="4">
    <source>
        <dbReference type="Pfam" id="PF18818"/>
    </source>
</evidence>
<sequence>MSKHEERLQQFADELIKKIEANEAPWQKGWVSGMGDILPVNHQGKPYRGNNLLDLMMVAQAKGYSDNRWYTFNNAKDYGGHVRRGEKGTVITFFSRTKTENKKDEQGNTIYDKDGKPEKVTYVLDRPIITTAVVFNAEQIDGLPPRELTTPLSEWERIERAEAIAKGIESQGVTIEHRLGDGAYYSPTDDRIVMPERGQFPTPDAYYATLLHEIGHATGHESRLNRDLSGGFGSESYAKEELRAEIASMIVGEQLQIGYDPSQHHAYLKSWAKVIKEDPKEILRAVKDADAISEYVLSFSKDLEITAEPIKEKRTDWGDFPPVISNGKLGDLKNEPEYQEAKGGDFAQSLDLVNKLIKDETIDRIKAMIGDEKPIIVPILSEEATGKNRIPQATAYILASKLGLKVDENIFQSNTVKRTDTGIYHRYVAPPKFVGEVEQGKSYLIVDDTLSVGGTVATLKGYIENQGGKVVGATVMTAFDYNVDIAIKQNMLQSLNEKQGLDEYWHKEFGYSLDKLTQQEAGHLKKPTLEQIQERVQEARQALEQNKENQYEKATQSYDSEQRPLYSTSRPYEATAGRADSLQQERGGVLQESSQYSRRSENQSYQVNSETSAKRIYLYTSYNDLNDLRKLKGQGIVKFDIQNKVWYANEQNKDAVARWTVRPSVPSPEQEFADYLTANGITVEAGHPIFDDKTHRLSNSGSTDKNVMYQAYANPNGVPFARVTNFSRGGGPENWQYPKEYLNTLRNIEAVERAKRAYNQGSQQLSQIQINNHQMIVDKCIGLKANWYATNEFIKDFSQQYREGKTDTPLTQNYHQVDSFKHTYVSGQIKQGISSDTPATIHSAIDTTSNSRFIKETLQDITKDLPQVNQDILNKFHNRANQHFAKSNVFENYSLVSNAMITHHDFKATLEKLGIAEKESLLKEFDERIIDYSLQVQKYQQNFFKPTISQISQATEPLLGNHDQKVKADRMADISKMVASICQVAPPTQNYLSNKHVTANDTVLIVPHSSKLPDEFKDRVMIADTFKQAQYYRENNPDGKLILQRGNLVVPQYNTQGELRAFETITYNGGKYALKDADKKGLMTTLGQLENGKPIIITEGYATGATLHEHTRRDKPTVVVAFGRGGLMEVSQALRESYPDSKIYIGADNDHQKPLEINPATGKPKVNQGLEDAKAVADVVSNVYLLVPQFSRGDTGKDWNDVYVDKGEKEFKRQIIEQLSLINRPIEQDKEKTITQSSIETVKETIQKPSLTLTERLATDVVKKNYPTMPKETLKAIEVWCDRLPTQYANEPLKLQFALERLESKLPDYAKGEVLPLPKTEAQQIESPDKTPTANYR</sequence>
<evidence type="ECO:0000259" key="3">
    <source>
        <dbReference type="Pfam" id="PF13362"/>
    </source>
</evidence>
<dbReference type="InterPro" id="IPR006171">
    <property type="entry name" value="TOPRIM_dom"/>
</dbReference>
<organism evidence="5 6">
    <name type="scientific">Faucicola atlantae</name>
    <dbReference type="NCBI Taxonomy" id="34059"/>
    <lineage>
        <taxon>Bacteria</taxon>
        <taxon>Pseudomonadati</taxon>
        <taxon>Pseudomonadota</taxon>
        <taxon>Gammaproteobacteria</taxon>
        <taxon>Moraxellales</taxon>
        <taxon>Moraxellaceae</taxon>
        <taxon>Faucicola</taxon>
    </lineage>
</organism>
<evidence type="ECO:0000259" key="2">
    <source>
        <dbReference type="Pfam" id="PF08401"/>
    </source>
</evidence>
<accession>A0A1B8QAJ7</accession>
<dbReference type="InterPro" id="IPR034154">
    <property type="entry name" value="TOPRIM_DnaG/twinkle"/>
</dbReference>
<dbReference type="Pfam" id="PF13362">
    <property type="entry name" value="Toprim_3"/>
    <property type="match status" value="1"/>
</dbReference>
<comment type="caution">
    <text evidence="5">The sequence shown here is derived from an EMBL/GenBank/DDBJ whole genome shotgun (WGS) entry which is preliminary data.</text>
</comment>
<dbReference type="CDD" id="cd01029">
    <property type="entry name" value="TOPRIM_primases"/>
    <property type="match status" value="1"/>
</dbReference>
<dbReference type="InterPro" id="IPR000836">
    <property type="entry name" value="PRTase_dom"/>
</dbReference>
<feature type="domain" description="Polyvalent protein metallopeptidase" evidence="4">
    <location>
        <begin position="167"/>
        <end position="287"/>
    </location>
</feature>
<dbReference type="Gene3D" id="3.40.1360.10">
    <property type="match status" value="1"/>
</dbReference>
<dbReference type="CDD" id="cd06223">
    <property type="entry name" value="PRTases_typeI"/>
    <property type="match status" value="1"/>
</dbReference>
<evidence type="ECO:0000313" key="6">
    <source>
        <dbReference type="Proteomes" id="UP000092508"/>
    </source>
</evidence>
<reference evidence="5 6" key="1">
    <citation type="submission" date="2016-06" db="EMBL/GenBank/DDBJ databases">
        <title>Draft genome of Moraxella atlantae CCUG 66109.</title>
        <authorList>
            <person name="Salva-Serra F."/>
            <person name="Engstrom-Jakobsson H."/>
            <person name="Thorell K."/>
            <person name="Gonzales-Siles L."/>
            <person name="Karlsson R."/>
            <person name="Boulund F."/>
            <person name="Engstrand L."/>
            <person name="Kristiansson E."/>
            <person name="Moore E."/>
        </authorList>
    </citation>
    <scope>NUCLEOTIDE SEQUENCE [LARGE SCALE GENOMIC DNA]</scope>
    <source>
        <strain evidence="5 6">CCUG 66109</strain>
    </source>
</reference>
<evidence type="ECO:0000256" key="1">
    <source>
        <dbReference type="SAM" id="MobiDB-lite"/>
    </source>
</evidence>
<feature type="region of interest" description="Disordered" evidence="1">
    <location>
        <begin position="1315"/>
        <end position="1337"/>
    </location>
</feature>
<feature type="compositionally biased region" description="Polar residues" evidence="1">
    <location>
        <begin position="1321"/>
        <end position="1337"/>
    </location>
</feature>
<feature type="domain" description="Toprim" evidence="3">
    <location>
        <begin position="1095"/>
        <end position="1208"/>
    </location>
</feature>
<dbReference type="InterPro" id="IPR013610">
    <property type="entry name" value="ArdC_N"/>
</dbReference>
<dbReference type="OrthoDB" id="7596655at2"/>
<protein>
    <recommendedName>
        <fullName evidence="7">DNA primase TraC</fullName>
    </recommendedName>
</protein>
<gene>
    <name evidence="5" type="ORF">A9308_08920</name>
</gene>
<feature type="compositionally biased region" description="Polar residues" evidence="1">
    <location>
        <begin position="552"/>
        <end position="570"/>
    </location>
</feature>
<dbReference type="GO" id="GO:0003697">
    <property type="term" value="F:single-stranded DNA binding"/>
    <property type="evidence" value="ECO:0007669"/>
    <property type="project" value="InterPro"/>
</dbReference>
<proteinExistence type="predicted"/>
<dbReference type="Pfam" id="PF08401">
    <property type="entry name" value="ArdcN"/>
    <property type="match status" value="1"/>
</dbReference>
<feature type="domain" description="N-terminal" evidence="2">
    <location>
        <begin position="8"/>
        <end position="114"/>
    </location>
</feature>
<dbReference type="Proteomes" id="UP000092508">
    <property type="component" value="Unassembled WGS sequence"/>
</dbReference>
<dbReference type="STRING" id="34059.A9308_08920"/>
<feature type="compositionally biased region" description="Polar residues" evidence="1">
    <location>
        <begin position="591"/>
        <end position="607"/>
    </location>
</feature>
<dbReference type="RefSeq" id="WP_067237822.1">
    <property type="nucleotide sequence ID" value="NZ_LZMZ01000032.1"/>
</dbReference>
<dbReference type="Gene3D" id="3.40.50.2020">
    <property type="match status" value="1"/>
</dbReference>
<dbReference type="SUPFAM" id="SSF53271">
    <property type="entry name" value="PRTase-like"/>
    <property type="match status" value="1"/>
</dbReference>
<evidence type="ECO:0000313" key="5">
    <source>
        <dbReference type="EMBL" id="OBX76247.1"/>
    </source>
</evidence>
<dbReference type="EMBL" id="LZMZ01000032">
    <property type="protein sequence ID" value="OBX76247.1"/>
    <property type="molecule type" value="Genomic_DNA"/>
</dbReference>
<dbReference type="InterPro" id="IPR029057">
    <property type="entry name" value="PRTase-like"/>
</dbReference>